<evidence type="ECO:0000313" key="1">
    <source>
        <dbReference type="EMBL" id="PTL56312.1"/>
    </source>
</evidence>
<sequence length="154" mass="16462">MPRPIEHRAHLPADPAVVHDLLVDIAAWPAWSPHVASSEPSSGRCAAGMTVVTRAFFSPVATPMHVDWVREGAGMGWHSRALGHVLRYEDRVVAAVGGGTDVHFVARLEGPAAGLLTALARPFSTLGMRRRIERLGRVAAAVGPRQDTRRGVAA</sequence>
<dbReference type="InterPro" id="IPR019587">
    <property type="entry name" value="Polyketide_cyclase/dehydratase"/>
</dbReference>
<accession>A0A2T4UF12</accession>
<proteinExistence type="predicted"/>
<protein>
    <recommendedName>
        <fullName evidence="3">Polyketide cyclase</fullName>
    </recommendedName>
</protein>
<name>A0A2T4UF12_9ACTN</name>
<gene>
    <name evidence="1" type="ORF">C7Y72_15160</name>
</gene>
<dbReference type="Proteomes" id="UP000240739">
    <property type="component" value="Unassembled WGS sequence"/>
</dbReference>
<reference evidence="1 2" key="1">
    <citation type="submission" date="2018-03" db="EMBL/GenBank/DDBJ databases">
        <title>Aquarubrobacter algicola gen. nov., sp. nov., a novel actinobacterium isolated from shallow eutrophic lake during the end of cyanobacterial harmful algal blooms.</title>
        <authorList>
            <person name="Chun S.J."/>
        </authorList>
    </citation>
    <scope>NUCLEOTIDE SEQUENCE [LARGE SCALE GENOMIC DNA]</scope>
    <source>
        <strain evidence="1 2">Seoho-28</strain>
    </source>
</reference>
<evidence type="ECO:0000313" key="2">
    <source>
        <dbReference type="Proteomes" id="UP000240739"/>
    </source>
</evidence>
<keyword evidence="2" id="KW-1185">Reference proteome</keyword>
<dbReference type="OrthoDB" id="191189at2"/>
<dbReference type="InterPro" id="IPR023393">
    <property type="entry name" value="START-like_dom_sf"/>
</dbReference>
<organism evidence="1 2">
    <name type="scientific">Paraconexibacter algicola</name>
    <dbReference type="NCBI Taxonomy" id="2133960"/>
    <lineage>
        <taxon>Bacteria</taxon>
        <taxon>Bacillati</taxon>
        <taxon>Actinomycetota</taxon>
        <taxon>Thermoleophilia</taxon>
        <taxon>Solirubrobacterales</taxon>
        <taxon>Paraconexibacteraceae</taxon>
        <taxon>Paraconexibacter</taxon>
    </lineage>
</organism>
<dbReference type="AlphaFoldDB" id="A0A2T4UF12"/>
<dbReference type="Gene3D" id="3.30.530.20">
    <property type="match status" value="1"/>
</dbReference>
<dbReference type="Pfam" id="PF10604">
    <property type="entry name" value="Polyketide_cyc2"/>
    <property type="match status" value="1"/>
</dbReference>
<evidence type="ECO:0008006" key="3">
    <source>
        <dbReference type="Google" id="ProtNLM"/>
    </source>
</evidence>
<dbReference type="EMBL" id="PYYB01000002">
    <property type="protein sequence ID" value="PTL56312.1"/>
    <property type="molecule type" value="Genomic_DNA"/>
</dbReference>
<dbReference type="SUPFAM" id="SSF55961">
    <property type="entry name" value="Bet v1-like"/>
    <property type="match status" value="1"/>
</dbReference>
<dbReference type="RefSeq" id="WP_107570031.1">
    <property type="nucleotide sequence ID" value="NZ_PYYB01000002.1"/>
</dbReference>
<comment type="caution">
    <text evidence="1">The sequence shown here is derived from an EMBL/GenBank/DDBJ whole genome shotgun (WGS) entry which is preliminary data.</text>
</comment>